<dbReference type="AlphaFoldDB" id="C9Y6Z2"/>
<dbReference type="GO" id="GO:0005524">
    <property type="term" value="F:ATP binding"/>
    <property type="evidence" value="ECO:0007669"/>
    <property type="project" value="UniProtKB-KW"/>
</dbReference>
<name>C9Y6Z2_CURXX</name>
<feature type="compositionally biased region" description="Basic and acidic residues" evidence="6">
    <location>
        <begin position="9"/>
        <end position="18"/>
    </location>
</feature>
<evidence type="ECO:0000256" key="2">
    <source>
        <dbReference type="ARBA" id="ARBA00022597"/>
    </source>
</evidence>
<evidence type="ECO:0000256" key="5">
    <source>
        <dbReference type="ARBA" id="ARBA00022840"/>
    </source>
</evidence>
<feature type="region of interest" description="Disordered" evidence="6">
    <location>
        <begin position="1"/>
        <end position="88"/>
    </location>
</feature>
<protein>
    <recommendedName>
        <fullName evidence="7">ABC transporter domain-containing protein</fullName>
    </recommendedName>
</protein>
<keyword evidence="2" id="KW-0762">Sugar transport</keyword>
<keyword evidence="2" id="KW-0813">Transport</keyword>
<keyword evidence="1" id="KW-1003">Cell membrane</keyword>
<proteinExistence type="predicted"/>
<dbReference type="PROSITE" id="PS50893">
    <property type="entry name" value="ABC_TRANSPORTER_2"/>
    <property type="match status" value="1"/>
</dbReference>
<evidence type="ECO:0000256" key="4">
    <source>
        <dbReference type="ARBA" id="ARBA00022741"/>
    </source>
</evidence>
<reference evidence="8" key="1">
    <citation type="journal article" date="2010" name="Nature">
        <title>The Dynamic genome of Hydra.</title>
        <authorList>
            <person name="Chapman J.A."/>
            <person name="Kirkness E.F."/>
            <person name="Simakov O."/>
            <person name="Hampson S.E."/>
            <person name="Mitros T."/>
            <person name="Weinmaier T."/>
            <person name="Rattei T."/>
            <person name="Balasubramanian P.G."/>
            <person name="Borman J."/>
            <person name="Busam D."/>
            <person name="Disbennett K."/>
            <person name="Pfannkoch C."/>
            <person name="Sumin N."/>
            <person name="Sutton G."/>
            <person name="Viswanathan L."/>
            <person name="Walenz B."/>
            <person name="Goodstein D.M."/>
            <person name="Hellsten U."/>
            <person name="Kawashima T."/>
            <person name="Prochnik S.E."/>
            <person name="Putnam N.H."/>
            <person name="Shu S."/>
            <person name="Blumberg B."/>
            <person name="Dana C.E."/>
            <person name="Gee L."/>
            <person name="Kibler D.F."/>
            <person name="Law L."/>
            <person name="Lindgens D."/>
            <person name="Martinez D.E."/>
            <person name="Peng J."/>
            <person name="Wigge P.A."/>
            <person name="Bertulat B."/>
            <person name="Guder C."/>
            <person name="Nakamura Y."/>
            <person name="Ozbek S."/>
            <person name="Watanabe H."/>
            <person name="Khalturin K."/>
            <person name="Hemmrich G."/>
            <person name="Franke A."/>
            <person name="Augustin R."/>
            <person name="Fraune S."/>
            <person name="Hayakawa E."/>
            <person name="Hayakawa S."/>
            <person name="Hirose M."/>
            <person name="Hwang J."/>
            <person name="Ikeo K."/>
            <person name="Nishimiya-Fujisawa C."/>
            <person name="Ogura A."/>
            <person name="Takahashi T."/>
            <person name="Steinmetz P.R."/>
            <person name="Zhang X."/>
            <person name="Aufschnaiter R."/>
            <person name="Eder M.K."/>
            <person name="Gorny A.K."/>
            <person name="Salvenmoser W."/>
            <person name="Heimberg A.M."/>
            <person name="Wheeler B.M."/>
            <person name="Peterson K.J."/>
            <person name="Boettger A."/>
            <person name="Tischler P."/>
            <person name="Wolf A."/>
            <person name="Gojobori T."/>
            <person name="Remington K.A."/>
            <person name="Strausberg R.L."/>
            <person name="Venter J."/>
            <person name="Technau U."/>
            <person name="Hobmayer B."/>
            <person name="Bosch T.C."/>
            <person name="Holstein T.W."/>
            <person name="Fujisawa T."/>
            <person name="Bode H.R."/>
            <person name="David C.N."/>
            <person name="Rokhsar D.S."/>
            <person name="Steele R.E."/>
        </authorList>
    </citation>
    <scope>NUCLEOTIDE SEQUENCE</scope>
</reference>
<dbReference type="GO" id="GO:0016887">
    <property type="term" value="F:ATP hydrolysis activity"/>
    <property type="evidence" value="ECO:0007669"/>
    <property type="project" value="InterPro"/>
</dbReference>
<evidence type="ECO:0000259" key="7">
    <source>
        <dbReference type="PROSITE" id="PS50893"/>
    </source>
</evidence>
<keyword evidence="8" id="KW-0378">Hydrolase</keyword>
<dbReference type="CDD" id="cd03216">
    <property type="entry name" value="ABC_Carb_Monos_I"/>
    <property type="match status" value="1"/>
</dbReference>
<keyword evidence="1" id="KW-0472">Membrane</keyword>
<dbReference type="PANTHER" id="PTHR43790">
    <property type="entry name" value="CARBOHYDRATE TRANSPORT ATP-BINDING PROTEIN MG119-RELATED"/>
    <property type="match status" value="1"/>
</dbReference>
<feature type="domain" description="ABC transporter" evidence="7">
    <location>
        <begin position="98"/>
        <end position="340"/>
    </location>
</feature>
<dbReference type="SMART" id="SM00382">
    <property type="entry name" value="AAA"/>
    <property type="match status" value="1"/>
</dbReference>
<dbReference type="InterPro" id="IPR003593">
    <property type="entry name" value="AAA+_ATPase"/>
</dbReference>
<dbReference type="InterPro" id="IPR017871">
    <property type="entry name" value="ABC_transporter-like_CS"/>
</dbReference>
<keyword evidence="3" id="KW-0677">Repeat</keyword>
<feature type="compositionally biased region" description="Basic residues" evidence="6">
    <location>
        <begin position="19"/>
        <end position="44"/>
    </location>
</feature>
<dbReference type="PANTHER" id="PTHR43790:SF8">
    <property type="entry name" value="SUGAR ABC TRANSPORTER ATP-BINDING PROTEIN"/>
    <property type="match status" value="1"/>
</dbReference>
<dbReference type="SUPFAM" id="SSF52540">
    <property type="entry name" value="P-loop containing nucleoside triphosphate hydrolases"/>
    <property type="match status" value="1"/>
</dbReference>
<gene>
    <name evidence="8" type="ORF">Csp_H39750</name>
</gene>
<organism evidence="8">
    <name type="scientific">Curvibacter symbiont subsp. Hydra magnipapillata</name>
    <dbReference type="NCBI Taxonomy" id="667019"/>
    <lineage>
        <taxon>Bacteria</taxon>
        <taxon>Pseudomonadati</taxon>
        <taxon>Pseudomonadota</taxon>
        <taxon>Betaproteobacteria</taxon>
        <taxon>Burkholderiales</taxon>
        <taxon>Comamonadaceae</taxon>
        <taxon>Curvibacter</taxon>
    </lineage>
</organism>
<sequence>MGSSPYRCRRPECRSDRKPGRHHRRGTGRNQPLRRPRHHYWHPGRRTDCGCVPQRPDADGRVLGVPDSGDRYSGDSGGRHGSNVPQRSTLMSAPQIVMQAKGLVKRYGQVTALDGADFELRAGEILAVIGDNGAGKSSLIKCLSGATIPDEGEILLDGKVIRFKSPIDARMSGIETVYQDLAVAPAMTISENLFLGRELRRAGLLGKLGFIDKKRMLTESITRMNDLKVGIRSMTQAVETLSGGQRQCVAVGRAAAFAQHVVIMDEPTAALGVKEGNMVLELIRRVRDKGLPVVLISHNMPHVFEVADRIHIARLGKRAAVVNPKKISMSDTVAVMTGAKSVDDLPEDALAY</sequence>
<dbReference type="EMBL" id="FN543102">
    <property type="protein sequence ID" value="CBA26669.1"/>
    <property type="molecule type" value="Genomic_DNA"/>
</dbReference>
<keyword evidence="4" id="KW-0547">Nucleotide-binding</keyword>
<dbReference type="InterPro" id="IPR003439">
    <property type="entry name" value="ABC_transporter-like_ATP-bd"/>
</dbReference>
<dbReference type="Pfam" id="PF00005">
    <property type="entry name" value="ABC_tran"/>
    <property type="match status" value="1"/>
</dbReference>
<evidence type="ECO:0000256" key="1">
    <source>
        <dbReference type="ARBA" id="ARBA00022475"/>
    </source>
</evidence>
<keyword evidence="5" id="KW-0067">ATP-binding</keyword>
<evidence type="ECO:0000313" key="8">
    <source>
        <dbReference type="EMBL" id="CBA26669.1"/>
    </source>
</evidence>
<accession>C9Y6Z2</accession>
<dbReference type="InterPro" id="IPR027417">
    <property type="entry name" value="P-loop_NTPase"/>
</dbReference>
<dbReference type="PROSITE" id="PS00211">
    <property type="entry name" value="ABC_TRANSPORTER_1"/>
    <property type="match status" value="1"/>
</dbReference>
<dbReference type="InterPro" id="IPR050107">
    <property type="entry name" value="ABC_carbohydrate_import_ATPase"/>
</dbReference>
<dbReference type="Gene3D" id="3.40.50.300">
    <property type="entry name" value="P-loop containing nucleotide triphosphate hydrolases"/>
    <property type="match status" value="1"/>
</dbReference>
<evidence type="ECO:0000256" key="3">
    <source>
        <dbReference type="ARBA" id="ARBA00022737"/>
    </source>
</evidence>
<evidence type="ECO:0000256" key="6">
    <source>
        <dbReference type="SAM" id="MobiDB-lite"/>
    </source>
</evidence>